<evidence type="ECO:0000313" key="1">
    <source>
        <dbReference type="EMBL" id="KDE69463.1"/>
    </source>
</evidence>
<reference evidence="1 2" key="1">
    <citation type="submission" date="2014-01" db="EMBL/GenBank/DDBJ databases">
        <title>Comparative genomics of Fusobacterium necrophorum wild isolates.</title>
        <authorList>
            <person name="Kittichotirat W."/>
            <person name="Bumgarner R.E."/>
            <person name="Lawrence P."/>
        </authorList>
    </citation>
    <scope>NUCLEOTIDE SEQUENCE [LARGE SCALE GENOMIC DNA]</scope>
    <source>
        <strain evidence="1 2">DJ-2</strain>
    </source>
</reference>
<dbReference type="Proteomes" id="UP000027058">
    <property type="component" value="Unassembled WGS sequence"/>
</dbReference>
<name>A0AB73C047_9FUSO</name>
<gene>
    <name evidence="1" type="ORF">FUSO8_11480</name>
</gene>
<evidence type="ECO:0000313" key="2">
    <source>
        <dbReference type="Proteomes" id="UP000027058"/>
    </source>
</evidence>
<proteinExistence type="predicted"/>
<sequence>MEQLQNRHDLTDAQWNRIEPIIKQHLNKRGGSNAMTTGCLSTPAYGL</sequence>
<accession>A0AB73C047</accession>
<comment type="caution">
    <text evidence="1">The sequence shown here is derived from an EMBL/GenBank/DDBJ whole genome shotgun (WGS) entry which is preliminary data.</text>
</comment>
<organism evidence="1 2">
    <name type="scientific">Fusobacterium necrophorum DJ-2</name>
    <dbReference type="NCBI Taxonomy" id="1441737"/>
    <lineage>
        <taxon>Bacteria</taxon>
        <taxon>Fusobacteriati</taxon>
        <taxon>Fusobacteriota</taxon>
        <taxon>Fusobacteriia</taxon>
        <taxon>Fusobacteriales</taxon>
        <taxon>Fusobacteriaceae</taxon>
        <taxon>Fusobacterium</taxon>
    </lineage>
</organism>
<protein>
    <recommendedName>
        <fullName evidence="3">Transposase</fullName>
    </recommendedName>
</protein>
<dbReference type="EMBL" id="JAAH01000177">
    <property type="protein sequence ID" value="KDE69463.1"/>
    <property type="molecule type" value="Genomic_DNA"/>
</dbReference>
<evidence type="ECO:0008006" key="3">
    <source>
        <dbReference type="Google" id="ProtNLM"/>
    </source>
</evidence>
<dbReference type="AlphaFoldDB" id="A0AB73C047"/>